<organism evidence="1 2">
    <name type="scientific">Fodinisporobacter ferrooxydans</name>
    <dbReference type="NCBI Taxonomy" id="2901836"/>
    <lineage>
        <taxon>Bacteria</taxon>
        <taxon>Bacillati</taxon>
        <taxon>Bacillota</taxon>
        <taxon>Bacilli</taxon>
        <taxon>Bacillales</taxon>
        <taxon>Alicyclobacillaceae</taxon>
        <taxon>Fodinisporobacter</taxon>
    </lineage>
</organism>
<dbReference type="EMBL" id="CP089291">
    <property type="protein sequence ID" value="UOF89907.1"/>
    <property type="molecule type" value="Genomic_DNA"/>
</dbReference>
<evidence type="ECO:0000313" key="2">
    <source>
        <dbReference type="Proteomes" id="UP000830167"/>
    </source>
</evidence>
<gene>
    <name evidence="1" type="ORF">LSG31_18860</name>
</gene>
<accession>A0ABY4CHB6</accession>
<reference evidence="1" key="1">
    <citation type="submission" date="2021-12" db="EMBL/GenBank/DDBJ databases">
        <title>Alicyclobacillaceae gen. nov., sp. nov., isolated from chalcocite enrichment system.</title>
        <authorList>
            <person name="Jiang Z."/>
        </authorList>
    </citation>
    <scope>NUCLEOTIDE SEQUENCE</scope>
    <source>
        <strain evidence="1">MYW30-H2</strain>
    </source>
</reference>
<sequence length="59" mass="6629">MYSFSQWLPKLTLRNAVNAGSSTISVSPMFIFHLETMIAGKGKEFRSSSSGVDKEEWDE</sequence>
<protein>
    <submittedName>
        <fullName evidence="1">Uncharacterized protein</fullName>
    </submittedName>
</protein>
<keyword evidence="2" id="KW-1185">Reference proteome</keyword>
<name>A0ABY4CHB6_9BACL</name>
<dbReference type="RefSeq" id="WP_347436603.1">
    <property type="nucleotide sequence ID" value="NZ_CP089291.1"/>
</dbReference>
<dbReference type="Proteomes" id="UP000830167">
    <property type="component" value="Chromosome"/>
</dbReference>
<proteinExistence type="predicted"/>
<evidence type="ECO:0000313" key="1">
    <source>
        <dbReference type="EMBL" id="UOF89907.1"/>
    </source>
</evidence>